<accession>A0A2P6R579</accession>
<dbReference type="EMBL" id="PDCK01000041">
    <property type="protein sequence ID" value="PRQ41596.1"/>
    <property type="molecule type" value="Genomic_DNA"/>
</dbReference>
<keyword evidence="1" id="KW-0812">Transmembrane</keyword>
<sequence>MIMLPIDLPISSCYAVLGTVTSDLSPLWLINSAILYVYDIFFLASALPILHLDMRMACAEATSLVLSYGNGFGKLPQA</sequence>
<protein>
    <submittedName>
        <fullName evidence="2">Uncharacterized protein</fullName>
    </submittedName>
</protein>
<reference evidence="2 3" key="1">
    <citation type="journal article" date="2018" name="Nat. Genet.">
        <title>The Rosa genome provides new insights in the design of modern roses.</title>
        <authorList>
            <person name="Bendahmane M."/>
        </authorList>
    </citation>
    <scope>NUCLEOTIDE SEQUENCE [LARGE SCALE GENOMIC DNA]</scope>
    <source>
        <strain evidence="3">cv. Old Blush</strain>
    </source>
</reference>
<feature type="transmembrane region" description="Helical" evidence="1">
    <location>
        <begin position="27"/>
        <end position="50"/>
    </location>
</feature>
<proteinExistence type="predicted"/>
<evidence type="ECO:0000256" key="1">
    <source>
        <dbReference type="SAM" id="Phobius"/>
    </source>
</evidence>
<keyword evidence="1" id="KW-0472">Membrane</keyword>
<organism evidence="2 3">
    <name type="scientific">Rosa chinensis</name>
    <name type="common">China rose</name>
    <dbReference type="NCBI Taxonomy" id="74649"/>
    <lineage>
        <taxon>Eukaryota</taxon>
        <taxon>Viridiplantae</taxon>
        <taxon>Streptophyta</taxon>
        <taxon>Embryophyta</taxon>
        <taxon>Tracheophyta</taxon>
        <taxon>Spermatophyta</taxon>
        <taxon>Magnoliopsida</taxon>
        <taxon>eudicotyledons</taxon>
        <taxon>Gunneridae</taxon>
        <taxon>Pentapetalae</taxon>
        <taxon>rosids</taxon>
        <taxon>fabids</taxon>
        <taxon>Rosales</taxon>
        <taxon>Rosaceae</taxon>
        <taxon>Rosoideae</taxon>
        <taxon>Rosoideae incertae sedis</taxon>
        <taxon>Rosa</taxon>
    </lineage>
</organism>
<name>A0A2P6R579_ROSCH</name>
<keyword evidence="3" id="KW-1185">Reference proteome</keyword>
<dbReference type="AlphaFoldDB" id="A0A2P6R579"/>
<evidence type="ECO:0000313" key="2">
    <source>
        <dbReference type="EMBL" id="PRQ41596.1"/>
    </source>
</evidence>
<dbReference type="Gramene" id="PRQ41596">
    <property type="protein sequence ID" value="PRQ41596"/>
    <property type="gene ID" value="RchiOBHm_Chr3g0448531"/>
</dbReference>
<dbReference type="Proteomes" id="UP000238479">
    <property type="component" value="Chromosome 3"/>
</dbReference>
<comment type="caution">
    <text evidence="2">The sequence shown here is derived from an EMBL/GenBank/DDBJ whole genome shotgun (WGS) entry which is preliminary data.</text>
</comment>
<evidence type="ECO:0000313" key="3">
    <source>
        <dbReference type="Proteomes" id="UP000238479"/>
    </source>
</evidence>
<gene>
    <name evidence="2" type="ORF">RchiOBHm_Chr3g0448531</name>
</gene>
<keyword evidence="1" id="KW-1133">Transmembrane helix</keyword>